<evidence type="ECO:0000256" key="8">
    <source>
        <dbReference type="ARBA" id="ARBA00023136"/>
    </source>
</evidence>
<keyword evidence="5 10" id="KW-0999">Mitochondrion inner membrane</keyword>
<evidence type="ECO:0000256" key="3">
    <source>
        <dbReference type="ARBA" id="ARBA00022617"/>
    </source>
</evidence>
<reference evidence="12 13" key="1">
    <citation type="submission" date="2023-09" db="EMBL/GenBank/DDBJ databases">
        <title>Pangenome analysis of Batrachochytrium dendrobatidis and related Chytrids.</title>
        <authorList>
            <person name="Yacoub M.N."/>
            <person name="Stajich J.E."/>
            <person name="James T.Y."/>
        </authorList>
    </citation>
    <scope>NUCLEOTIDE SEQUENCE [LARGE SCALE GENOMIC DNA]</scope>
    <source>
        <strain evidence="12 13">JEL0888</strain>
    </source>
</reference>
<evidence type="ECO:0000256" key="7">
    <source>
        <dbReference type="ARBA" id="ARBA00023128"/>
    </source>
</evidence>
<feature type="compositionally biased region" description="Gly residues" evidence="11">
    <location>
        <begin position="1"/>
        <end position="10"/>
    </location>
</feature>
<evidence type="ECO:0000256" key="5">
    <source>
        <dbReference type="ARBA" id="ARBA00022792"/>
    </source>
</evidence>
<dbReference type="PANTHER" id="PTHR12743:SF0">
    <property type="entry name" value="HOLOCYTOCHROME C-TYPE SYNTHASE"/>
    <property type="match status" value="1"/>
</dbReference>
<evidence type="ECO:0000256" key="6">
    <source>
        <dbReference type="ARBA" id="ARBA00023004"/>
    </source>
</evidence>
<organism evidence="12 13">
    <name type="scientific">Polyrhizophydium stewartii</name>
    <dbReference type="NCBI Taxonomy" id="2732419"/>
    <lineage>
        <taxon>Eukaryota</taxon>
        <taxon>Fungi</taxon>
        <taxon>Fungi incertae sedis</taxon>
        <taxon>Chytridiomycota</taxon>
        <taxon>Chytridiomycota incertae sedis</taxon>
        <taxon>Chytridiomycetes</taxon>
        <taxon>Rhizophydiales</taxon>
        <taxon>Rhizophydiales incertae sedis</taxon>
        <taxon>Polyrhizophydium</taxon>
    </lineage>
</organism>
<keyword evidence="9 10" id="KW-0456">Lyase</keyword>
<feature type="compositionally biased region" description="Basic and acidic residues" evidence="11">
    <location>
        <begin position="11"/>
        <end position="29"/>
    </location>
</feature>
<evidence type="ECO:0000256" key="4">
    <source>
        <dbReference type="ARBA" id="ARBA00022723"/>
    </source>
</evidence>
<dbReference type="Proteomes" id="UP001527925">
    <property type="component" value="Unassembled WGS sequence"/>
</dbReference>
<keyword evidence="3 10" id="KW-0349">Heme</keyword>
<evidence type="ECO:0000256" key="1">
    <source>
        <dbReference type="ARBA" id="ARBA00004273"/>
    </source>
</evidence>
<evidence type="ECO:0000256" key="11">
    <source>
        <dbReference type="SAM" id="MobiDB-lite"/>
    </source>
</evidence>
<dbReference type="PROSITE" id="PS00821">
    <property type="entry name" value="CYTO_HEME_LYASE_1"/>
    <property type="match status" value="1"/>
</dbReference>
<comment type="function">
    <text evidence="10">Lyase that catalyzes the covalent linking of the heme group to the cytochrome C apoprotein to produce the mature functional cytochrome.</text>
</comment>
<keyword evidence="13" id="KW-1185">Reference proteome</keyword>
<dbReference type="PANTHER" id="PTHR12743">
    <property type="entry name" value="CYTOCHROME C1 HEME LYASE"/>
    <property type="match status" value="1"/>
</dbReference>
<keyword evidence="8 10" id="KW-0472">Membrane</keyword>
<dbReference type="PROSITE" id="PS00822">
    <property type="entry name" value="CYTO_HEME_LYASE_2"/>
    <property type="match status" value="1"/>
</dbReference>
<dbReference type="EMBL" id="JADGIZ020000047">
    <property type="protein sequence ID" value="KAL2913356.1"/>
    <property type="molecule type" value="Genomic_DNA"/>
</dbReference>
<proteinExistence type="inferred from homology"/>
<evidence type="ECO:0000256" key="10">
    <source>
        <dbReference type="RuleBase" id="RU363130"/>
    </source>
</evidence>
<protein>
    <recommendedName>
        <fullName evidence="10">Holocytochrome c-type synthase</fullName>
        <ecNumber evidence="10">4.4.1.17</ecNumber>
    </recommendedName>
</protein>
<evidence type="ECO:0000256" key="2">
    <source>
        <dbReference type="ARBA" id="ARBA00007255"/>
    </source>
</evidence>
<keyword evidence="6 10" id="KW-0408">Iron</keyword>
<comment type="similarity">
    <text evidence="2 10">Belongs to the cytochrome c-type heme lyase family.</text>
</comment>
<dbReference type="Pfam" id="PF01265">
    <property type="entry name" value="Cyto_heme_lyase"/>
    <property type="match status" value="1"/>
</dbReference>
<comment type="caution">
    <text evidence="12">The sequence shown here is derived from an EMBL/GenBank/DDBJ whole genome shotgun (WGS) entry which is preliminary data.</text>
</comment>
<name>A0ABR4N1D9_9FUNG</name>
<comment type="subcellular location">
    <subcellularLocation>
        <location evidence="1 10">Mitochondrion inner membrane</location>
    </subcellularLocation>
</comment>
<dbReference type="GO" id="GO:0004408">
    <property type="term" value="F:holocytochrome-c synthase activity"/>
    <property type="evidence" value="ECO:0007669"/>
    <property type="project" value="UniProtKB-EC"/>
</dbReference>
<evidence type="ECO:0000313" key="13">
    <source>
        <dbReference type="Proteomes" id="UP001527925"/>
    </source>
</evidence>
<accession>A0ABR4N1D9</accession>
<dbReference type="EC" id="4.4.1.17" evidence="10"/>
<evidence type="ECO:0000313" key="12">
    <source>
        <dbReference type="EMBL" id="KAL2913356.1"/>
    </source>
</evidence>
<dbReference type="InterPro" id="IPR000511">
    <property type="entry name" value="Holocyt_c/c1_synthase"/>
</dbReference>
<feature type="region of interest" description="Disordered" evidence="11">
    <location>
        <begin position="1"/>
        <end position="115"/>
    </location>
</feature>
<comment type="catalytic activity">
    <reaction evidence="10">
        <text>holo-[cytochrome c] = apo-[cytochrome c] + heme b</text>
        <dbReference type="Rhea" id="RHEA:22648"/>
        <dbReference type="Rhea" id="RHEA-COMP:10725"/>
        <dbReference type="Rhea" id="RHEA-COMP:10726"/>
        <dbReference type="ChEBI" id="CHEBI:29950"/>
        <dbReference type="ChEBI" id="CHEBI:60344"/>
        <dbReference type="ChEBI" id="CHEBI:83739"/>
        <dbReference type="EC" id="4.4.1.17"/>
    </reaction>
</comment>
<evidence type="ECO:0000256" key="9">
    <source>
        <dbReference type="ARBA" id="ARBA00023239"/>
    </source>
</evidence>
<feature type="compositionally biased region" description="Low complexity" evidence="11">
    <location>
        <begin position="41"/>
        <end position="64"/>
    </location>
</feature>
<sequence>MGGDSSSGGAGDERVCPVDHSTISKDHPFWKNHPHVGGAGAAATAAAPSLAAPPAAAAFKPHGASAEDESSCPYRPEAGADGPGASLTPLNNMPPPNQQPAAGQKMPLATEREVSSIPMGGQHSGANWIYPSEQMFFNAMRRKNWDANEEDMRVIVPIHNAVNEQCWKKILEWEALHAKSCAQPKLLKFQGRPREYTPKARLLNLLGYKLPFDRHDWTVDRCGTQVTYVIDFYSGATKSPTDVSFYLDVRPAISFQGLKDRFNKFWKTGSGLW</sequence>
<keyword evidence="4 10" id="KW-0479">Metal-binding</keyword>
<keyword evidence="7 10" id="KW-0496">Mitochondrion</keyword>
<gene>
    <name evidence="12" type="primary">CYT2</name>
    <name evidence="12" type="ORF">HK105_207101</name>
</gene>